<sequence>MSFRKRGKGGGFSKGVKKVVRTRGQLMFWMEFGENWGRQGGPEEVGGVMTCVQDEIAPELDLPSGMERDLLHVETETRRIGGRQFKQGMQREREIRVKSERKRRRKRKMGREKRERGDIWSEGIREEGVQCWDSTLPISQWETIAVTQNTVVQPSRPVKLLYPLPAPTAFRSSALSLTRHTPEKPEVLQNTESASRGWEMMDDKGPRVADYFVVAGLTDSSKPLDEEIHFDDVCHKTAKPRAPITDVAVVMRSLGEEVPAGYTCVDTTPSGLSADLNGGSLMGPQIFLCYKRGRDKPPLTDLGGSFRLTTGTTGISGESQDHSNFCEDRLRAQDNPVRPPEPFSFLLLQIRRVLYEWKERLKQGCDIIQTTPSGRPANISSTSSQRIYITYRRAPDTQPHASLAVTDICIIIPGKGETPPHTFCRVDKNLNSSMMMLIGSYNTPGREEEKTVRKRQEEERYGRGAFRESGTDRVTEKREGEEWRQHGECIPSPRCSARFCYNKLLPPSHPHHIPPLFCSDSVSLAVYQMCYKKLLCQSGPLFTYLCKLHDLTVQPQGRTAHWERGRQSQTPLPLRTHRAGSQDALNPGENKN</sequence>
<dbReference type="PROSITE" id="PS51498">
    <property type="entry name" value="MABP"/>
    <property type="match status" value="1"/>
</dbReference>
<reference evidence="4" key="1">
    <citation type="thesis" date="2021" institute="BYU ScholarsArchive" country="Provo, UT, USA">
        <title>Applications of and Algorithms for Genome Assembly and Genomic Analyses with an Emphasis on Marine Teleosts.</title>
        <authorList>
            <person name="Pickett B.D."/>
        </authorList>
    </citation>
    <scope>NUCLEOTIDE SEQUENCE</scope>
    <source>
        <strain evidence="4">HI-2016</strain>
    </source>
</reference>
<accession>A0A8T2NQ63</accession>
<dbReference type="AlphaFoldDB" id="A0A8T2NQ63"/>
<dbReference type="PANTHER" id="PTHR12296">
    <property type="entry name" value="DENN DOMAIN-CONTAINING PROTEIN 4"/>
    <property type="match status" value="1"/>
</dbReference>
<evidence type="ECO:0000256" key="2">
    <source>
        <dbReference type="SAM" id="MobiDB-lite"/>
    </source>
</evidence>
<comment type="caution">
    <text evidence="4">The sequence shown here is derived from an EMBL/GenBank/DDBJ whole genome shotgun (WGS) entry which is preliminary data.</text>
</comment>
<feature type="domain" description="MABP" evidence="3">
    <location>
        <begin position="241"/>
        <end position="444"/>
    </location>
</feature>
<protein>
    <recommendedName>
        <fullName evidence="3">MABP domain-containing protein</fullName>
    </recommendedName>
</protein>
<evidence type="ECO:0000256" key="1">
    <source>
        <dbReference type="ARBA" id="ARBA00022658"/>
    </source>
</evidence>
<dbReference type="InterPro" id="IPR051696">
    <property type="entry name" value="DENN_Domain_GEFs"/>
</dbReference>
<evidence type="ECO:0000259" key="3">
    <source>
        <dbReference type="PROSITE" id="PS51498"/>
    </source>
</evidence>
<gene>
    <name evidence="4" type="ORF">JZ751_019662</name>
</gene>
<dbReference type="Gene3D" id="2.100.10.50">
    <property type="match status" value="2"/>
</dbReference>
<dbReference type="InterPro" id="IPR023341">
    <property type="entry name" value="MABP"/>
</dbReference>
<organism evidence="4 5">
    <name type="scientific">Albula glossodonta</name>
    <name type="common">roundjaw bonefish</name>
    <dbReference type="NCBI Taxonomy" id="121402"/>
    <lineage>
        <taxon>Eukaryota</taxon>
        <taxon>Metazoa</taxon>
        <taxon>Chordata</taxon>
        <taxon>Craniata</taxon>
        <taxon>Vertebrata</taxon>
        <taxon>Euteleostomi</taxon>
        <taxon>Actinopterygii</taxon>
        <taxon>Neopterygii</taxon>
        <taxon>Teleostei</taxon>
        <taxon>Albuliformes</taxon>
        <taxon>Albulidae</taxon>
        <taxon>Albula</taxon>
    </lineage>
</organism>
<dbReference type="PANTHER" id="PTHR12296:SF16">
    <property type="entry name" value="C-MYC PROMOTER-BINDING PROTEIN"/>
    <property type="match status" value="1"/>
</dbReference>
<proteinExistence type="predicted"/>
<evidence type="ECO:0000313" key="4">
    <source>
        <dbReference type="EMBL" id="KAG9341221.1"/>
    </source>
</evidence>
<dbReference type="EMBL" id="JAFBMS010000037">
    <property type="protein sequence ID" value="KAG9341221.1"/>
    <property type="molecule type" value="Genomic_DNA"/>
</dbReference>
<dbReference type="GO" id="GO:0032483">
    <property type="term" value="P:regulation of Rab protein signal transduction"/>
    <property type="evidence" value="ECO:0007669"/>
    <property type="project" value="TreeGrafter"/>
</dbReference>
<keyword evidence="5" id="KW-1185">Reference proteome</keyword>
<feature type="region of interest" description="Disordered" evidence="2">
    <location>
        <begin position="81"/>
        <end position="116"/>
    </location>
</feature>
<feature type="region of interest" description="Disordered" evidence="2">
    <location>
        <begin position="557"/>
        <end position="592"/>
    </location>
</feature>
<keyword evidence="1" id="KW-0344">Guanine-nucleotide releasing factor</keyword>
<dbReference type="GO" id="GO:0031410">
    <property type="term" value="C:cytoplasmic vesicle"/>
    <property type="evidence" value="ECO:0007669"/>
    <property type="project" value="TreeGrafter"/>
</dbReference>
<dbReference type="Proteomes" id="UP000824540">
    <property type="component" value="Unassembled WGS sequence"/>
</dbReference>
<evidence type="ECO:0000313" key="5">
    <source>
        <dbReference type="Proteomes" id="UP000824540"/>
    </source>
</evidence>
<dbReference type="OrthoDB" id="8946361at2759"/>
<feature type="compositionally biased region" description="Basic and acidic residues" evidence="2">
    <location>
        <begin position="89"/>
        <end position="98"/>
    </location>
</feature>
<name>A0A8T2NQ63_9TELE</name>
<dbReference type="GO" id="GO:0005085">
    <property type="term" value="F:guanyl-nucleotide exchange factor activity"/>
    <property type="evidence" value="ECO:0007669"/>
    <property type="project" value="UniProtKB-KW"/>
</dbReference>
<feature type="compositionally biased region" description="Basic residues" evidence="2">
    <location>
        <begin position="99"/>
        <end position="111"/>
    </location>
</feature>